<evidence type="ECO:0000313" key="1">
    <source>
        <dbReference type="EMBL" id="KAK6738024.1"/>
    </source>
</evidence>
<dbReference type="EMBL" id="JAVFWL010000002">
    <property type="protein sequence ID" value="KAK6738024.1"/>
    <property type="molecule type" value="Genomic_DNA"/>
</dbReference>
<dbReference type="PROSITE" id="PS51257">
    <property type="entry name" value="PROKAR_LIPOPROTEIN"/>
    <property type="match status" value="1"/>
</dbReference>
<sequence>MQKLAVFFLALVLLACAEQKCKVNKDCSPGYKCDGGSCTVNMECPRIFPVKVKAGCKTISVADDNNCAMIKIVC</sequence>
<proteinExistence type="predicted"/>
<reference evidence="1 2" key="1">
    <citation type="submission" date="2023-08" db="EMBL/GenBank/DDBJ databases">
        <title>A Necator americanus chromosomal reference genome.</title>
        <authorList>
            <person name="Ilik V."/>
            <person name="Petrzelkova K.J."/>
            <person name="Pardy F."/>
            <person name="Fuh T."/>
            <person name="Niatou-Singa F.S."/>
            <person name="Gouil Q."/>
            <person name="Baker L."/>
            <person name="Ritchie M.E."/>
            <person name="Jex A.R."/>
            <person name="Gazzola D."/>
            <person name="Li H."/>
            <person name="Toshio Fujiwara R."/>
            <person name="Zhan B."/>
            <person name="Aroian R.V."/>
            <person name="Pafco B."/>
            <person name="Schwarz E.M."/>
        </authorList>
    </citation>
    <scope>NUCLEOTIDE SEQUENCE [LARGE SCALE GENOMIC DNA]</scope>
    <source>
        <strain evidence="1 2">Aroian</strain>
        <tissue evidence="1">Whole animal</tissue>
    </source>
</reference>
<organism evidence="1 2">
    <name type="scientific">Necator americanus</name>
    <name type="common">Human hookworm</name>
    <dbReference type="NCBI Taxonomy" id="51031"/>
    <lineage>
        <taxon>Eukaryota</taxon>
        <taxon>Metazoa</taxon>
        <taxon>Ecdysozoa</taxon>
        <taxon>Nematoda</taxon>
        <taxon>Chromadorea</taxon>
        <taxon>Rhabditida</taxon>
        <taxon>Rhabditina</taxon>
        <taxon>Rhabditomorpha</taxon>
        <taxon>Strongyloidea</taxon>
        <taxon>Ancylostomatidae</taxon>
        <taxon>Bunostominae</taxon>
        <taxon>Necator</taxon>
    </lineage>
</organism>
<dbReference type="CTD" id="25354721"/>
<gene>
    <name evidence="1" type="primary">Necator_chrII.g8036</name>
    <name evidence="1" type="ORF">RB195_020242</name>
</gene>
<accession>A0ABR1CHW8</accession>
<comment type="caution">
    <text evidence="1">The sequence shown here is derived from an EMBL/GenBank/DDBJ whole genome shotgun (WGS) entry which is preliminary data.</text>
</comment>
<dbReference type="KEGG" id="nai:NECAME_14694"/>
<keyword evidence="2" id="KW-1185">Reference proteome</keyword>
<protein>
    <submittedName>
        <fullName evidence="1">Uncharacterized protein</fullName>
    </submittedName>
</protein>
<dbReference type="Proteomes" id="UP001303046">
    <property type="component" value="Unassembled WGS sequence"/>
</dbReference>
<evidence type="ECO:0000313" key="2">
    <source>
        <dbReference type="Proteomes" id="UP001303046"/>
    </source>
</evidence>
<name>A0ABR1CHW8_NECAM</name>